<dbReference type="NCBIfam" id="TIGR02577">
    <property type="entry name" value="cas_TM1794_Cmr2"/>
    <property type="match status" value="1"/>
</dbReference>
<dbReference type="InterPro" id="IPR024615">
    <property type="entry name" value="CRISPR-assoc_Cmr2_N"/>
</dbReference>
<dbReference type="InterPro" id="IPR000160">
    <property type="entry name" value="GGDEF_dom"/>
</dbReference>
<dbReference type="AlphaFoldDB" id="C8W3E7"/>
<name>C8W3E7_DESAS</name>
<dbReference type="GO" id="GO:0051607">
    <property type="term" value="P:defense response to virus"/>
    <property type="evidence" value="ECO:0007669"/>
    <property type="project" value="UniProtKB-KW"/>
</dbReference>
<evidence type="ECO:0000256" key="2">
    <source>
        <dbReference type="ARBA" id="ARBA00023118"/>
    </source>
</evidence>
<gene>
    <name evidence="4" type="ordered locus">Dtox_2979</name>
</gene>
<dbReference type="GO" id="GO:0000166">
    <property type="term" value="F:nucleotide binding"/>
    <property type="evidence" value="ECO:0007669"/>
    <property type="project" value="UniProtKB-KW"/>
</dbReference>
<sequence length="623" mass="70271">MSKKILHFTLGPVQSFVAQARRTRDLWAGSFILSYLAGQAMYLVHRAGGKIIFPAVYDNNGIINDPLLNVIADKNEGKPISKKPVAGTLPNRFKAEIPGEFKPVECRQAVISAWREIAGAVWNKYIEPVAIYGKGTKEIWERQVNNFWEVSWVVSDNAESDDLLDRRKNWRSYVQAEEPGDKCTIMGNLQELSGHTRSLNSKKQDEFWGELRKKVKALELRKDERLCAVTIIKRLFPFTAKTVLGWDVPTSYPSNSNISAVHWVEKVMQNDTEKVVNFLEYSRNCGLAPEGGKQSAQIYCLRQMQKEKPEIAAFAKLNGNLFFESTLQNDNLWDESIKEQRKHLTKLLKEFKQSPEPFYAVLIMDGDSLGNLLRINDSAEVSQALSRFNDMVPKILEQNNGVLVYAGGDDVLALLPLEDAIKTAVEISRAYSNSFSGRLANGEATISAGIVYAHNHAPLKSILQEAHRLLDEIAKEETGRSSLAVSVWKTAGRVLQWSAPWEVITSGDSCLVDELVEDFRGKSSYEDQYNSSFFYNLRKRFDWLSGDNNILTFEEAVDLLAAEYLKNRGRENIAEATAKSRVEKLLMFCRRFLRGPDGVQSLNKLNVDGALLVRFLAEKGVVE</sequence>
<dbReference type="KEGG" id="dae:Dtox_2979"/>
<dbReference type="Gene3D" id="3.30.70.2220">
    <property type="entry name" value="CRISPR-Cas system, Cmr2 subunit, D1 domain, cysteine cluster"/>
    <property type="match status" value="1"/>
</dbReference>
<evidence type="ECO:0000256" key="1">
    <source>
        <dbReference type="ARBA" id="ARBA00022741"/>
    </source>
</evidence>
<dbReference type="InterPro" id="IPR013407">
    <property type="entry name" value="CRISPR-assoc_prot_Cmr2"/>
</dbReference>
<keyword evidence="1" id="KW-0547">Nucleotide-binding</keyword>
<dbReference type="EMBL" id="CP001720">
    <property type="protein sequence ID" value="ACV63733.1"/>
    <property type="molecule type" value="Genomic_DNA"/>
</dbReference>
<dbReference type="InterPro" id="IPR054767">
    <property type="entry name" value="Cas10-Cmr2_palm2"/>
</dbReference>
<dbReference type="STRING" id="485916.Dtox_2979"/>
<dbReference type="InterPro" id="IPR043128">
    <property type="entry name" value="Rev_trsase/Diguanyl_cyclase"/>
</dbReference>
<dbReference type="Gene3D" id="3.30.70.270">
    <property type="match status" value="1"/>
</dbReference>
<dbReference type="eggNOG" id="COG1353">
    <property type="taxonomic scope" value="Bacteria"/>
</dbReference>
<dbReference type="OrthoDB" id="9758700at2"/>
<keyword evidence="2" id="KW-0051">Antiviral defense</keyword>
<reference evidence="4 5" key="1">
    <citation type="journal article" date="2009" name="Stand. Genomic Sci.">
        <title>Complete genome sequence of Desulfotomaculum acetoxidans type strain (5575).</title>
        <authorList>
            <person name="Spring S."/>
            <person name="Lapidus A."/>
            <person name="Schroder M."/>
            <person name="Gleim D."/>
            <person name="Sims D."/>
            <person name="Meincke L."/>
            <person name="Glavina Del Rio T."/>
            <person name="Tice H."/>
            <person name="Copeland A."/>
            <person name="Cheng J.F."/>
            <person name="Lucas S."/>
            <person name="Chen F."/>
            <person name="Nolan M."/>
            <person name="Bruce D."/>
            <person name="Goodwin L."/>
            <person name="Pitluck S."/>
            <person name="Ivanova N."/>
            <person name="Mavromatis K."/>
            <person name="Mikhailova N."/>
            <person name="Pati A."/>
            <person name="Chen A."/>
            <person name="Palaniappan K."/>
            <person name="Land M."/>
            <person name="Hauser L."/>
            <person name="Chang Y.J."/>
            <person name="Jeffries C.D."/>
            <person name="Chain P."/>
            <person name="Saunders E."/>
            <person name="Brettin T."/>
            <person name="Detter J.C."/>
            <person name="Goker M."/>
            <person name="Bristow J."/>
            <person name="Eisen J.A."/>
            <person name="Markowitz V."/>
            <person name="Hugenholtz P."/>
            <person name="Kyrpides N.C."/>
            <person name="Klenk H.P."/>
            <person name="Han C."/>
        </authorList>
    </citation>
    <scope>NUCLEOTIDE SEQUENCE [LARGE SCALE GENOMIC DNA]</scope>
    <source>
        <strain evidence="5">ATCC 49208 / DSM 771 / VKM B-1644</strain>
    </source>
</reference>
<organism evidence="4 5">
    <name type="scientific">Desulfofarcimen acetoxidans (strain ATCC 49208 / DSM 771 / KCTC 5769 / VKM B-1644 / 5575)</name>
    <name type="common">Desulfotomaculum acetoxidans</name>
    <dbReference type="NCBI Taxonomy" id="485916"/>
    <lineage>
        <taxon>Bacteria</taxon>
        <taxon>Bacillati</taxon>
        <taxon>Bacillota</taxon>
        <taxon>Clostridia</taxon>
        <taxon>Eubacteriales</taxon>
        <taxon>Peptococcaceae</taxon>
        <taxon>Desulfofarcimen</taxon>
    </lineage>
</organism>
<proteinExistence type="predicted"/>
<dbReference type="InterPro" id="IPR038242">
    <property type="entry name" value="Cmr2_N"/>
</dbReference>
<dbReference type="Proteomes" id="UP000002217">
    <property type="component" value="Chromosome"/>
</dbReference>
<evidence type="ECO:0000313" key="4">
    <source>
        <dbReference type="EMBL" id="ACV63733.1"/>
    </source>
</evidence>
<accession>C8W3E7</accession>
<feature type="domain" description="GGDEF" evidence="3">
    <location>
        <begin position="357"/>
        <end position="488"/>
    </location>
</feature>
<dbReference type="Pfam" id="PF12469">
    <property type="entry name" value="Cmr2_N"/>
    <property type="match status" value="1"/>
</dbReference>
<dbReference type="HOGENOM" id="CLU_012640_1_0_9"/>
<keyword evidence="5" id="KW-1185">Reference proteome</keyword>
<evidence type="ECO:0000313" key="5">
    <source>
        <dbReference type="Proteomes" id="UP000002217"/>
    </source>
</evidence>
<dbReference type="PROSITE" id="PS50887">
    <property type="entry name" value="GGDEF"/>
    <property type="match status" value="1"/>
</dbReference>
<dbReference type="Pfam" id="PF22335">
    <property type="entry name" value="Cas10-Cmr2_palm2"/>
    <property type="match status" value="1"/>
</dbReference>
<protein>
    <submittedName>
        <fullName evidence="4">CRISPR-associated protein, Crm2 family</fullName>
    </submittedName>
</protein>
<dbReference type="RefSeq" id="WP_015758425.1">
    <property type="nucleotide sequence ID" value="NC_013216.1"/>
</dbReference>
<evidence type="ECO:0000259" key="3">
    <source>
        <dbReference type="PROSITE" id="PS50887"/>
    </source>
</evidence>